<dbReference type="EMBL" id="CM000132">
    <property type="protein sequence ID" value="EAZ03969.1"/>
    <property type="molecule type" value="Genomic_DNA"/>
</dbReference>
<evidence type="ECO:0000313" key="1">
    <source>
        <dbReference type="EMBL" id="EAZ03969.1"/>
    </source>
</evidence>
<accession>A2YLK8</accession>
<dbReference type="HOGENOM" id="CLU_2241080_0_0_1"/>
<evidence type="ECO:0000313" key="2">
    <source>
        <dbReference type="Proteomes" id="UP000007015"/>
    </source>
</evidence>
<dbReference type="Gramene" id="BGIOSGA024265-TA">
    <property type="protein sequence ID" value="BGIOSGA024265-PA"/>
    <property type="gene ID" value="BGIOSGA024265"/>
</dbReference>
<reference evidence="1 2" key="1">
    <citation type="journal article" date="2005" name="PLoS Biol.">
        <title>The genomes of Oryza sativa: a history of duplications.</title>
        <authorList>
            <person name="Yu J."/>
            <person name="Wang J."/>
            <person name="Lin W."/>
            <person name="Li S."/>
            <person name="Li H."/>
            <person name="Zhou J."/>
            <person name="Ni P."/>
            <person name="Dong W."/>
            <person name="Hu S."/>
            <person name="Zeng C."/>
            <person name="Zhang J."/>
            <person name="Zhang Y."/>
            <person name="Li R."/>
            <person name="Xu Z."/>
            <person name="Li S."/>
            <person name="Li X."/>
            <person name="Zheng H."/>
            <person name="Cong L."/>
            <person name="Lin L."/>
            <person name="Yin J."/>
            <person name="Geng J."/>
            <person name="Li G."/>
            <person name="Shi J."/>
            <person name="Liu J."/>
            <person name="Lv H."/>
            <person name="Li J."/>
            <person name="Wang J."/>
            <person name="Deng Y."/>
            <person name="Ran L."/>
            <person name="Shi X."/>
            <person name="Wang X."/>
            <person name="Wu Q."/>
            <person name="Li C."/>
            <person name="Ren X."/>
            <person name="Wang J."/>
            <person name="Wang X."/>
            <person name="Li D."/>
            <person name="Liu D."/>
            <person name="Zhang X."/>
            <person name="Ji Z."/>
            <person name="Zhao W."/>
            <person name="Sun Y."/>
            <person name="Zhang Z."/>
            <person name="Bao J."/>
            <person name="Han Y."/>
            <person name="Dong L."/>
            <person name="Ji J."/>
            <person name="Chen P."/>
            <person name="Wu S."/>
            <person name="Liu J."/>
            <person name="Xiao Y."/>
            <person name="Bu D."/>
            <person name="Tan J."/>
            <person name="Yang L."/>
            <person name="Ye C."/>
            <person name="Zhang J."/>
            <person name="Xu J."/>
            <person name="Zhou Y."/>
            <person name="Yu Y."/>
            <person name="Zhang B."/>
            <person name="Zhuang S."/>
            <person name="Wei H."/>
            <person name="Liu B."/>
            <person name="Lei M."/>
            <person name="Yu H."/>
            <person name="Li Y."/>
            <person name="Xu H."/>
            <person name="Wei S."/>
            <person name="He X."/>
            <person name="Fang L."/>
            <person name="Zhang Z."/>
            <person name="Zhang Y."/>
            <person name="Huang X."/>
            <person name="Su Z."/>
            <person name="Tong W."/>
            <person name="Li J."/>
            <person name="Tong Z."/>
            <person name="Li S."/>
            <person name="Ye J."/>
            <person name="Wang L."/>
            <person name="Fang L."/>
            <person name="Lei T."/>
            <person name="Chen C."/>
            <person name="Chen H."/>
            <person name="Xu Z."/>
            <person name="Li H."/>
            <person name="Huang H."/>
            <person name="Zhang F."/>
            <person name="Xu H."/>
            <person name="Li N."/>
            <person name="Zhao C."/>
            <person name="Li S."/>
            <person name="Dong L."/>
            <person name="Huang Y."/>
            <person name="Li L."/>
            <person name="Xi Y."/>
            <person name="Qi Q."/>
            <person name="Li W."/>
            <person name="Zhang B."/>
            <person name="Hu W."/>
            <person name="Zhang Y."/>
            <person name="Tian X."/>
            <person name="Jiao Y."/>
            <person name="Liang X."/>
            <person name="Jin J."/>
            <person name="Gao L."/>
            <person name="Zheng W."/>
            <person name="Hao B."/>
            <person name="Liu S."/>
            <person name="Wang W."/>
            <person name="Yuan L."/>
            <person name="Cao M."/>
            <person name="McDermott J."/>
            <person name="Samudrala R."/>
            <person name="Wang J."/>
            <person name="Wong G.K."/>
            <person name="Yang H."/>
        </authorList>
    </citation>
    <scope>NUCLEOTIDE SEQUENCE [LARGE SCALE GENOMIC DNA]</scope>
    <source>
        <strain evidence="2">cv. 93-11</strain>
    </source>
</reference>
<protein>
    <recommendedName>
        <fullName evidence="3">F-box domain-containing protein</fullName>
    </recommendedName>
</protein>
<organism evidence="1 2">
    <name type="scientific">Oryza sativa subsp. indica</name>
    <name type="common">Rice</name>
    <dbReference type="NCBI Taxonomy" id="39946"/>
    <lineage>
        <taxon>Eukaryota</taxon>
        <taxon>Viridiplantae</taxon>
        <taxon>Streptophyta</taxon>
        <taxon>Embryophyta</taxon>
        <taxon>Tracheophyta</taxon>
        <taxon>Spermatophyta</taxon>
        <taxon>Magnoliopsida</taxon>
        <taxon>Liliopsida</taxon>
        <taxon>Poales</taxon>
        <taxon>Poaceae</taxon>
        <taxon>BOP clade</taxon>
        <taxon>Oryzoideae</taxon>
        <taxon>Oryzeae</taxon>
        <taxon>Oryzinae</taxon>
        <taxon>Oryza</taxon>
        <taxon>Oryza sativa</taxon>
    </lineage>
</organism>
<sequence length="105" mass="11117">MAPWSDLPSDLLGLVIARLPFPADRARFRALATLYKPTRVAQMNKNKTPNQYGHHGLISTYKAVGSLQPPVTSGGRTGAGAPAAAATTSLLRAAEKKSVTEKTIC</sequence>
<gene>
    <name evidence="1" type="ORF">OsI_26106</name>
</gene>
<proteinExistence type="predicted"/>
<dbReference type="AlphaFoldDB" id="A2YLK8"/>
<keyword evidence="2" id="KW-1185">Reference proteome</keyword>
<name>A2YLK8_ORYSI</name>
<dbReference type="Proteomes" id="UP000007015">
    <property type="component" value="Chromosome 7"/>
</dbReference>
<evidence type="ECO:0008006" key="3">
    <source>
        <dbReference type="Google" id="ProtNLM"/>
    </source>
</evidence>